<feature type="signal peptide" evidence="1">
    <location>
        <begin position="1"/>
        <end position="24"/>
    </location>
</feature>
<dbReference type="SUPFAM" id="SSF160387">
    <property type="entry name" value="NosL/MerB-like"/>
    <property type="match status" value="1"/>
</dbReference>
<name>A0ABS5G7P5_9BRAD</name>
<gene>
    <name evidence="2" type="ORF">JQ619_16365</name>
</gene>
<accession>A0ABS5G7P5</accession>
<sequence length="181" mass="19214">MKRLARACAVGVALVLAGCNDKQAAAPPPPIKLSAEAIGHYCGMNLLEHSGPKGQIFAASLIEPVWFSSARDAIAFTMLPDEPKDIQAIYVSDMAKAVSWDNPGADNWVEARKAVFVIGSRLKSGMGSDEAVPFSARSAAERFVAEHGGRIVGFAEVPRDYVLSSADDRDGATKPDPKDSN</sequence>
<dbReference type="EMBL" id="JAFCLK010000014">
    <property type="protein sequence ID" value="MBR1137342.1"/>
    <property type="molecule type" value="Genomic_DNA"/>
</dbReference>
<keyword evidence="3" id="KW-1185">Reference proteome</keyword>
<dbReference type="PANTHER" id="PTHR41247">
    <property type="entry name" value="HTH-TYPE TRANSCRIPTIONAL REPRESSOR YCNK"/>
    <property type="match status" value="1"/>
</dbReference>
<dbReference type="Pfam" id="PF05573">
    <property type="entry name" value="NosL"/>
    <property type="match status" value="1"/>
</dbReference>
<dbReference type="PROSITE" id="PS51257">
    <property type="entry name" value="PROKAR_LIPOPROTEIN"/>
    <property type="match status" value="1"/>
</dbReference>
<organism evidence="2 3">
    <name type="scientific">Bradyrhizobium denitrificans</name>
    <dbReference type="NCBI Taxonomy" id="2734912"/>
    <lineage>
        <taxon>Bacteria</taxon>
        <taxon>Pseudomonadati</taxon>
        <taxon>Pseudomonadota</taxon>
        <taxon>Alphaproteobacteria</taxon>
        <taxon>Hyphomicrobiales</taxon>
        <taxon>Nitrobacteraceae</taxon>
        <taxon>Bradyrhizobium</taxon>
    </lineage>
</organism>
<keyword evidence="1" id="KW-0732">Signal</keyword>
<dbReference type="Gene3D" id="3.30.70.2060">
    <property type="match status" value="1"/>
</dbReference>
<protein>
    <submittedName>
        <fullName evidence="2">Nitrous oxide reductase accessory protein NosL</fullName>
    </submittedName>
</protein>
<feature type="chain" id="PRO_5047251715" evidence="1">
    <location>
        <begin position="25"/>
        <end position="181"/>
    </location>
</feature>
<evidence type="ECO:0000256" key="1">
    <source>
        <dbReference type="SAM" id="SignalP"/>
    </source>
</evidence>
<proteinExistence type="predicted"/>
<dbReference type="Gene3D" id="3.30.70.2050">
    <property type="match status" value="1"/>
</dbReference>
<dbReference type="InterPro" id="IPR008719">
    <property type="entry name" value="N2O_reductase_NosL"/>
</dbReference>
<evidence type="ECO:0000313" key="3">
    <source>
        <dbReference type="Proteomes" id="UP001314635"/>
    </source>
</evidence>
<comment type="caution">
    <text evidence="2">The sequence shown here is derived from an EMBL/GenBank/DDBJ whole genome shotgun (WGS) entry which is preliminary data.</text>
</comment>
<dbReference type="RefSeq" id="WP_012045900.1">
    <property type="nucleotide sequence ID" value="NZ_JABFDP010000003.1"/>
</dbReference>
<evidence type="ECO:0000313" key="2">
    <source>
        <dbReference type="EMBL" id="MBR1137342.1"/>
    </source>
</evidence>
<dbReference type="PANTHER" id="PTHR41247:SF1">
    <property type="entry name" value="HTH-TYPE TRANSCRIPTIONAL REPRESSOR YCNK"/>
    <property type="match status" value="1"/>
</dbReference>
<reference evidence="3" key="1">
    <citation type="journal article" date="2021" name="ISME J.">
        <title>Evolutionary origin and ecological implication of a unique nif island in free-living Bradyrhizobium lineages.</title>
        <authorList>
            <person name="Tao J."/>
        </authorList>
    </citation>
    <scope>NUCLEOTIDE SEQUENCE [LARGE SCALE GENOMIC DNA]</scope>
    <source>
        <strain evidence="3">SZCCT0094</strain>
    </source>
</reference>
<dbReference type="Proteomes" id="UP001314635">
    <property type="component" value="Unassembled WGS sequence"/>
</dbReference>